<protein>
    <recommendedName>
        <fullName evidence="5">MYND-type domain-containing protein</fullName>
    </recommendedName>
</protein>
<dbReference type="Proteomes" id="UP001222325">
    <property type="component" value="Unassembled WGS sequence"/>
</dbReference>
<sequence length="388" mass="41749">MSNKGSFNYVPKVDTNELMATSNAGIAAIRAGLDEKRAFTKEAKLSCDACRKQETSASPLQACSRCRSVRYCSRACQTAHFKTAHKRACASFEEPPLCRAFNTKVVLPGCSYPEHPVFACGVSEGMGAWISAGGTIDCRLATLPGGIKGRPEKESATVGQMMAMIPGLTPGKYLSMTVLVQNRTPGKGRPMVVVGMGIVAFASPKGTPIFMEGKEPGERSTTVDYPHLGRVLGLAKVSVQLTHFNGKAIKNPATCPAVKDVAMSAVLLNLGDYAMFTIEFRAGGPRVALDFEALELLAHVIVPAIPYDPHAVGSYAQLLPRAAARDEVCEIQARIDQDAVDAWYRDYKIKGEEAYIASHYGEARANMIGSGNQALSEMMKAMMSNMRI</sequence>
<keyword evidence="3" id="KW-0862">Zinc</keyword>
<evidence type="ECO:0000256" key="3">
    <source>
        <dbReference type="ARBA" id="ARBA00022833"/>
    </source>
</evidence>
<evidence type="ECO:0000256" key="2">
    <source>
        <dbReference type="ARBA" id="ARBA00022771"/>
    </source>
</evidence>
<dbReference type="EMBL" id="JARJCN010000011">
    <property type="protein sequence ID" value="KAJ7096524.1"/>
    <property type="molecule type" value="Genomic_DNA"/>
</dbReference>
<reference evidence="6" key="1">
    <citation type="submission" date="2023-03" db="EMBL/GenBank/DDBJ databases">
        <title>Massive genome expansion in bonnet fungi (Mycena s.s.) driven by repeated elements and novel gene families across ecological guilds.</title>
        <authorList>
            <consortium name="Lawrence Berkeley National Laboratory"/>
            <person name="Harder C.B."/>
            <person name="Miyauchi S."/>
            <person name="Viragh M."/>
            <person name="Kuo A."/>
            <person name="Thoen E."/>
            <person name="Andreopoulos B."/>
            <person name="Lu D."/>
            <person name="Skrede I."/>
            <person name="Drula E."/>
            <person name="Henrissat B."/>
            <person name="Morin E."/>
            <person name="Kohler A."/>
            <person name="Barry K."/>
            <person name="LaButti K."/>
            <person name="Morin E."/>
            <person name="Salamov A."/>
            <person name="Lipzen A."/>
            <person name="Mereny Z."/>
            <person name="Hegedus B."/>
            <person name="Baldrian P."/>
            <person name="Stursova M."/>
            <person name="Weitz H."/>
            <person name="Taylor A."/>
            <person name="Grigoriev I.V."/>
            <person name="Nagy L.G."/>
            <person name="Martin F."/>
            <person name="Kauserud H."/>
        </authorList>
    </citation>
    <scope>NUCLEOTIDE SEQUENCE</scope>
    <source>
        <strain evidence="6">CBHHK173m</strain>
    </source>
</reference>
<proteinExistence type="predicted"/>
<accession>A0AAD6UGS7</accession>
<evidence type="ECO:0000259" key="5">
    <source>
        <dbReference type="PROSITE" id="PS50865"/>
    </source>
</evidence>
<dbReference type="SUPFAM" id="SSF144232">
    <property type="entry name" value="HIT/MYND zinc finger-like"/>
    <property type="match status" value="1"/>
</dbReference>
<dbReference type="PROSITE" id="PS01360">
    <property type="entry name" value="ZF_MYND_1"/>
    <property type="match status" value="1"/>
</dbReference>
<dbReference type="Pfam" id="PF01753">
    <property type="entry name" value="zf-MYND"/>
    <property type="match status" value="1"/>
</dbReference>
<evidence type="ECO:0000256" key="1">
    <source>
        <dbReference type="ARBA" id="ARBA00022723"/>
    </source>
</evidence>
<dbReference type="AlphaFoldDB" id="A0AAD6UGS7"/>
<organism evidence="6 7">
    <name type="scientific">Mycena belliarum</name>
    <dbReference type="NCBI Taxonomy" id="1033014"/>
    <lineage>
        <taxon>Eukaryota</taxon>
        <taxon>Fungi</taxon>
        <taxon>Dikarya</taxon>
        <taxon>Basidiomycota</taxon>
        <taxon>Agaricomycotina</taxon>
        <taxon>Agaricomycetes</taxon>
        <taxon>Agaricomycetidae</taxon>
        <taxon>Agaricales</taxon>
        <taxon>Marasmiineae</taxon>
        <taxon>Mycenaceae</taxon>
        <taxon>Mycena</taxon>
    </lineage>
</organism>
<dbReference type="Gene3D" id="6.10.140.2220">
    <property type="match status" value="1"/>
</dbReference>
<dbReference type="GO" id="GO:0008270">
    <property type="term" value="F:zinc ion binding"/>
    <property type="evidence" value="ECO:0007669"/>
    <property type="project" value="UniProtKB-KW"/>
</dbReference>
<evidence type="ECO:0000256" key="4">
    <source>
        <dbReference type="PROSITE-ProRule" id="PRU00134"/>
    </source>
</evidence>
<keyword evidence="7" id="KW-1185">Reference proteome</keyword>
<keyword evidence="2 4" id="KW-0863">Zinc-finger</keyword>
<feature type="domain" description="MYND-type" evidence="5">
    <location>
        <begin position="47"/>
        <end position="89"/>
    </location>
</feature>
<evidence type="ECO:0000313" key="7">
    <source>
        <dbReference type="Proteomes" id="UP001222325"/>
    </source>
</evidence>
<comment type="caution">
    <text evidence="6">The sequence shown here is derived from an EMBL/GenBank/DDBJ whole genome shotgun (WGS) entry which is preliminary data.</text>
</comment>
<evidence type="ECO:0000313" key="6">
    <source>
        <dbReference type="EMBL" id="KAJ7096524.1"/>
    </source>
</evidence>
<name>A0AAD6UGS7_9AGAR</name>
<dbReference type="InterPro" id="IPR002893">
    <property type="entry name" value="Znf_MYND"/>
</dbReference>
<gene>
    <name evidence="6" type="ORF">B0H15DRAFT_825547</name>
</gene>
<dbReference type="PROSITE" id="PS50865">
    <property type="entry name" value="ZF_MYND_2"/>
    <property type="match status" value="1"/>
</dbReference>
<keyword evidence="1" id="KW-0479">Metal-binding</keyword>